<proteinExistence type="predicted"/>
<accession>A0AC60QQV9</accession>
<organism evidence="1 2">
    <name type="scientific">Ixodes persulcatus</name>
    <name type="common">Taiga tick</name>
    <dbReference type="NCBI Taxonomy" id="34615"/>
    <lineage>
        <taxon>Eukaryota</taxon>
        <taxon>Metazoa</taxon>
        <taxon>Ecdysozoa</taxon>
        <taxon>Arthropoda</taxon>
        <taxon>Chelicerata</taxon>
        <taxon>Arachnida</taxon>
        <taxon>Acari</taxon>
        <taxon>Parasitiformes</taxon>
        <taxon>Ixodida</taxon>
        <taxon>Ixodoidea</taxon>
        <taxon>Ixodidae</taxon>
        <taxon>Ixodinae</taxon>
        <taxon>Ixodes</taxon>
    </lineage>
</organism>
<feature type="non-terminal residue" evidence="1">
    <location>
        <position position="1"/>
    </location>
</feature>
<reference evidence="1 2" key="1">
    <citation type="journal article" date="2020" name="Cell">
        <title>Large-Scale Comparative Analyses of Tick Genomes Elucidate Their Genetic Diversity and Vector Capacities.</title>
        <authorList>
            <consortium name="Tick Genome and Microbiome Consortium (TIGMIC)"/>
            <person name="Jia N."/>
            <person name="Wang J."/>
            <person name="Shi W."/>
            <person name="Du L."/>
            <person name="Sun Y."/>
            <person name="Zhan W."/>
            <person name="Jiang J.F."/>
            <person name="Wang Q."/>
            <person name="Zhang B."/>
            <person name="Ji P."/>
            <person name="Bell-Sakyi L."/>
            <person name="Cui X.M."/>
            <person name="Yuan T.T."/>
            <person name="Jiang B.G."/>
            <person name="Yang W.F."/>
            <person name="Lam T.T."/>
            <person name="Chang Q.C."/>
            <person name="Ding S.J."/>
            <person name="Wang X.J."/>
            <person name="Zhu J.G."/>
            <person name="Ruan X.D."/>
            <person name="Zhao L."/>
            <person name="Wei J.T."/>
            <person name="Ye R.Z."/>
            <person name="Que T.C."/>
            <person name="Du C.H."/>
            <person name="Zhou Y.H."/>
            <person name="Cheng J.X."/>
            <person name="Dai P.F."/>
            <person name="Guo W.B."/>
            <person name="Han X.H."/>
            <person name="Huang E.J."/>
            <person name="Li L.F."/>
            <person name="Wei W."/>
            <person name="Gao Y.C."/>
            <person name="Liu J.Z."/>
            <person name="Shao H.Z."/>
            <person name="Wang X."/>
            <person name="Wang C.C."/>
            <person name="Yang T.C."/>
            <person name="Huo Q.B."/>
            <person name="Li W."/>
            <person name="Chen H.Y."/>
            <person name="Chen S.E."/>
            <person name="Zhou L.G."/>
            <person name="Ni X.B."/>
            <person name="Tian J.H."/>
            <person name="Sheng Y."/>
            <person name="Liu T."/>
            <person name="Pan Y.S."/>
            <person name="Xia L.Y."/>
            <person name="Li J."/>
            <person name="Zhao F."/>
            <person name="Cao W.C."/>
        </authorList>
    </citation>
    <scope>NUCLEOTIDE SEQUENCE [LARGE SCALE GENOMIC DNA]</scope>
    <source>
        <strain evidence="1">Iper-2018</strain>
    </source>
</reference>
<sequence length="65" mass="7055">VVQAVPAGVQRETQVRRVPTGLQLQEQPPLAHAHSHAREALRVQVLQPQLQPVFDAQEPPAAAHG</sequence>
<evidence type="ECO:0000313" key="1">
    <source>
        <dbReference type="EMBL" id="KAG0438903.1"/>
    </source>
</evidence>
<feature type="non-terminal residue" evidence="1">
    <location>
        <position position="65"/>
    </location>
</feature>
<evidence type="ECO:0000313" key="2">
    <source>
        <dbReference type="Proteomes" id="UP000805193"/>
    </source>
</evidence>
<dbReference type="Proteomes" id="UP000805193">
    <property type="component" value="Unassembled WGS sequence"/>
</dbReference>
<keyword evidence="2" id="KW-1185">Reference proteome</keyword>
<name>A0AC60QQV9_IXOPE</name>
<dbReference type="EMBL" id="JABSTQ010005635">
    <property type="protein sequence ID" value="KAG0438903.1"/>
    <property type="molecule type" value="Genomic_DNA"/>
</dbReference>
<gene>
    <name evidence="1" type="ORF">HPB47_016829</name>
</gene>
<comment type="caution">
    <text evidence="1">The sequence shown here is derived from an EMBL/GenBank/DDBJ whole genome shotgun (WGS) entry which is preliminary data.</text>
</comment>
<protein>
    <submittedName>
        <fullName evidence="1">Uncharacterized protein</fullName>
    </submittedName>
</protein>